<dbReference type="EMBL" id="JBGBPQ010000001">
    <property type="protein sequence ID" value="KAL1529624.1"/>
    <property type="molecule type" value="Genomic_DNA"/>
</dbReference>
<dbReference type="Proteomes" id="UP001515480">
    <property type="component" value="Unassembled WGS sequence"/>
</dbReference>
<evidence type="ECO:0000259" key="1">
    <source>
        <dbReference type="Pfam" id="PF01565"/>
    </source>
</evidence>
<protein>
    <recommendedName>
        <fullName evidence="1">FAD linked oxidase N-terminal domain-containing protein</fullName>
    </recommendedName>
</protein>
<gene>
    <name evidence="2" type="ORF">AB1Y20_000566</name>
</gene>
<keyword evidence="3" id="KW-1185">Reference proteome</keyword>
<comment type="caution">
    <text evidence="2">The sequence shown here is derived from an EMBL/GenBank/DDBJ whole genome shotgun (WGS) entry which is preliminary data.</text>
</comment>
<dbReference type="InterPro" id="IPR036318">
    <property type="entry name" value="FAD-bd_PCMH-like_sf"/>
</dbReference>
<dbReference type="Gene3D" id="3.40.50.720">
    <property type="entry name" value="NAD(P)-binding Rossmann-like Domain"/>
    <property type="match status" value="1"/>
</dbReference>
<dbReference type="SUPFAM" id="SSF51735">
    <property type="entry name" value="NAD(P)-binding Rossmann-fold domains"/>
    <property type="match status" value="1"/>
</dbReference>
<dbReference type="GO" id="GO:0050660">
    <property type="term" value="F:flavin adenine dinucleotide binding"/>
    <property type="evidence" value="ECO:0007669"/>
    <property type="project" value="InterPro"/>
</dbReference>
<accession>A0AB34K6Y3</accession>
<feature type="domain" description="FAD linked oxidase N-terminal" evidence="1">
    <location>
        <begin position="289"/>
        <end position="404"/>
    </location>
</feature>
<evidence type="ECO:0000313" key="2">
    <source>
        <dbReference type="EMBL" id="KAL1529624.1"/>
    </source>
</evidence>
<dbReference type="SUPFAM" id="SSF56176">
    <property type="entry name" value="FAD-binding/transporter-associated domain-like"/>
    <property type="match status" value="1"/>
</dbReference>
<dbReference type="Pfam" id="PF01565">
    <property type="entry name" value="FAD_binding_4"/>
    <property type="match status" value="1"/>
</dbReference>
<proteinExistence type="predicted"/>
<organism evidence="2 3">
    <name type="scientific">Prymnesium parvum</name>
    <name type="common">Toxic golden alga</name>
    <dbReference type="NCBI Taxonomy" id="97485"/>
    <lineage>
        <taxon>Eukaryota</taxon>
        <taxon>Haptista</taxon>
        <taxon>Haptophyta</taxon>
        <taxon>Prymnesiophyceae</taxon>
        <taxon>Prymnesiales</taxon>
        <taxon>Prymnesiaceae</taxon>
        <taxon>Prymnesium</taxon>
    </lineage>
</organism>
<dbReference type="Gene3D" id="3.30.465.10">
    <property type="match status" value="1"/>
</dbReference>
<sequence length="650" mass="72650">MVFVVLGSRASLARQLVRKAGKEVCLSVSRHSDADATLDLQHATQDQLLRAAAILRTLAPGGSELTVFLFATTYTYDGDIAIAKRAVQLSRLLRARRLVYVSSWVVSLEGKGMDFPYRRAKLECEQLIHRDWEGESAVVRVANVIGSPELLQQRVLDQFGALLPRSCVRCFIHVDDACAALLEAARAPHEFRSEQALYSAFGRRQSIGELLDASTGPRPPLPPVLGAFRIGLGLLPSPLRDALLYLTRLALYICIALLSHVHIYFKGWHSAGEFAPMTERELRSFFNHQSNKAVVVGNGAIRTIFGFRTRDRIVVSTRNLTSISNVQEDGTVRLQAGVTFKLALASLRSHQRTLALLPNYSHVTLGAALAVPLHGMNAAAPTMTAVVERMQLIDLRNGRLVQLSGKEEVAKWMHLQPDTVLYLSADVHTEAISHFTLKKTTLSSARAGECVYQALARQLSERKDKRVEVRCTMPPRFLPRGIRFVAYEYEEDARAKMEVPRNLVGKLWDFGPIIPAGRALLKLDLFNSTEFFVDVSVFVPFMRRLDQVCFQDKHSIVGKILVRYCGVGNIPRHTEDIFCLDFAFFPTQRILMLLKEVLAEFSGHVSVHWGKYRHPSWLPYVMPSGKGAPATSCNDLTRMLSDEDCASTWK</sequence>
<reference evidence="2 3" key="1">
    <citation type="journal article" date="2024" name="Science">
        <title>Giant polyketide synthase enzymes in the biosynthesis of giant marine polyether toxins.</title>
        <authorList>
            <person name="Fallon T.R."/>
            <person name="Shende V.V."/>
            <person name="Wierzbicki I.H."/>
            <person name="Pendleton A.L."/>
            <person name="Watervoot N.F."/>
            <person name="Auber R.P."/>
            <person name="Gonzalez D.J."/>
            <person name="Wisecaver J.H."/>
            <person name="Moore B.S."/>
        </authorList>
    </citation>
    <scope>NUCLEOTIDE SEQUENCE [LARGE SCALE GENOMIC DNA]</scope>
    <source>
        <strain evidence="2 3">12B1</strain>
    </source>
</reference>
<dbReference type="InterPro" id="IPR016169">
    <property type="entry name" value="FAD-bd_PCMH_sub2"/>
</dbReference>
<dbReference type="InterPro" id="IPR036291">
    <property type="entry name" value="NAD(P)-bd_dom_sf"/>
</dbReference>
<evidence type="ECO:0000313" key="3">
    <source>
        <dbReference type="Proteomes" id="UP001515480"/>
    </source>
</evidence>
<name>A0AB34K6Y3_PRYPA</name>
<dbReference type="InterPro" id="IPR006094">
    <property type="entry name" value="Oxid_FAD_bind_N"/>
</dbReference>
<dbReference type="AlphaFoldDB" id="A0AB34K6Y3"/>